<dbReference type="InterPro" id="IPR016211">
    <property type="entry name" value="Glu/Phe/Leu/Val/Trp_DH_bac/arc"/>
</dbReference>
<evidence type="ECO:0000256" key="2">
    <source>
        <dbReference type="ARBA" id="ARBA00023002"/>
    </source>
</evidence>
<evidence type="ECO:0000256" key="5">
    <source>
        <dbReference type="PIRSR" id="PIRSR000188-2"/>
    </source>
</evidence>
<dbReference type="RefSeq" id="WP_117396627.1">
    <property type="nucleotide sequence ID" value="NZ_CP021330.1"/>
</dbReference>
<dbReference type="SUPFAM" id="SSF53223">
    <property type="entry name" value="Aminoacid dehydrogenase-like, N-terminal domain"/>
    <property type="match status" value="1"/>
</dbReference>
<reference evidence="8 9" key="1">
    <citation type="submission" date="2017-05" db="EMBL/GenBank/DDBJ databases">
        <title>Genome Analysis of Maritalea myrionectae HL2708#5.</title>
        <authorList>
            <consortium name="Cotde Inc.-PKNU"/>
            <person name="Jang D."/>
            <person name="Oh H.-M."/>
        </authorList>
    </citation>
    <scope>NUCLEOTIDE SEQUENCE [LARGE SCALE GENOMIC DNA]</scope>
    <source>
        <strain evidence="8 9">HL2708#5</strain>
    </source>
</reference>
<feature type="domain" description="Glutamate/phenylalanine/leucine/valine/L-tryptophan dehydrogenase C-terminal" evidence="7">
    <location>
        <begin position="143"/>
        <end position="345"/>
    </location>
</feature>
<evidence type="ECO:0000256" key="4">
    <source>
        <dbReference type="PIRSR" id="PIRSR000188-1"/>
    </source>
</evidence>
<dbReference type="Gene3D" id="3.40.50.720">
    <property type="entry name" value="NAD(P)-binding Rossmann-like Domain"/>
    <property type="match status" value="1"/>
</dbReference>
<protein>
    <submittedName>
        <fullName evidence="8">Leucine dehydrogenase</fullName>
    </submittedName>
</protein>
<dbReference type="GO" id="GO:0006520">
    <property type="term" value="P:amino acid metabolic process"/>
    <property type="evidence" value="ECO:0007669"/>
    <property type="project" value="InterPro"/>
</dbReference>
<feature type="active site" description="Proton donor/acceptor" evidence="4">
    <location>
        <position position="79"/>
    </location>
</feature>
<name>A0A2R4MIM2_9HYPH</name>
<dbReference type="Gene3D" id="3.40.50.10860">
    <property type="entry name" value="Leucine Dehydrogenase, chain A, domain 1"/>
    <property type="match status" value="1"/>
</dbReference>
<dbReference type="GO" id="GO:0016639">
    <property type="term" value="F:oxidoreductase activity, acting on the CH-NH2 group of donors, NAD or NADP as acceptor"/>
    <property type="evidence" value="ECO:0007669"/>
    <property type="project" value="InterPro"/>
</dbReference>
<dbReference type="InterPro" id="IPR006095">
    <property type="entry name" value="Glu/Leu/Phe/Val/Trp_DH"/>
</dbReference>
<dbReference type="Pfam" id="PF00208">
    <property type="entry name" value="ELFV_dehydrog"/>
    <property type="match status" value="2"/>
</dbReference>
<keyword evidence="5" id="KW-0547">Nucleotide-binding</keyword>
<dbReference type="InterPro" id="IPR006097">
    <property type="entry name" value="Glu/Leu/Phe/Val/Trp_DH_dimer"/>
</dbReference>
<dbReference type="SMART" id="SM00839">
    <property type="entry name" value="ELFV_dehydrog"/>
    <property type="match status" value="1"/>
</dbReference>
<dbReference type="PIRSF" id="PIRSF000188">
    <property type="entry name" value="Phe_leu_dh"/>
    <property type="match status" value="1"/>
</dbReference>
<dbReference type="CDD" id="cd01075">
    <property type="entry name" value="NAD_bind_Leu_Phe_Val_DH"/>
    <property type="match status" value="1"/>
</dbReference>
<evidence type="ECO:0000256" key="1">
    <source>
        <dbReference type="ARBA" id="ARBA00006382"/>
    </source>
</evidence>
<dbReference type="EMBL" id="CP021330">
    <property type="protein sequence ID" value="AVX05878.1"/>
    <property type="molecule type" value="Genomic_DNA"/>
</dbReference>
<dbReference type="KEGG" id="mmyr:MXMO3_03374"/>
<dbReference type="Pfam" id="PF02812">
    <property type="entry name" value="ELFV_dehydrog_N"/>
    <property type="match status" value="1"/>
</dbReference>
<feature type="binding site" evidence="5">
    <location>
        <begin position="179"/>
        <end position="184"/>
    </location>
    <ligand>
        <name>NAD(+)</name>
        <dbReference type="ChEBI" id="CHEBI:57540"/>
    </ligand>
</feature>
<dbReference type="InterPro" id="IPR046346">
    <property type="entry name" value="Aminoacid_DH-like_N_sf"/>
</dbReference>
<evidence type="ECO:0000256" key="6">
    <source>
        <dbReference type="RuleBase" id="RU004417"/>
    </source>
</evidence>
<dbReference type="PROSITE" id="PS00074">
    <property type="entry name" value="GLFV_DEHYDROGENASE"/>
    <property type="match status" value="1"/>
</dbReference>
<dbReference type="InterPro" id="IPR006096">
    <property type="entry name" value="Glu/Leu/Phe/Val/Trp_DH_C"/>
</dbReference>
<evidence type="ECO:0000259" key="7">
    <source>
        <dbReference type="SMART" id="SM00839"/>
    </source>
</evidence>
<dbReference type="GO" id="GO:0000166">
    <property type="term" value="F:nucleotide binding"/>
    <property type="evidence" value="ECO:0007669"/>
    <property type="project" value="UniProtKB-KW"/>
</dbReference>
<comment type="similarity">
    <text evidence="1 6">Belongs to the Glu/Leu/Phe/Val dehydrogenases family.</text>
</comment>
<gene>
    <name evidence="8" type="ORF">MXMO3_03374</name>
</gene>
<dbReference type="PRINTS" id="PR00082">
    <property type="entry name" value="GLFDHDRGNASE"/>
</dbReference>
<evidence type="ECO:0000256" key="3">
    <source>
        <dbReference type="ARBA" id="ARBA00023027"/>
    </source>
</evidence>
<sequence>MKLTPLDAPGYEKVVYAEDEASGLKSIIAVHSTKLGPAAGGCRMFAYPDFESAKIDALRLSKGMTYKNAAASLPLGGGKSVIIADPKTQKTPELMQAFGRFVESFEGMYTTAEDVGISVEDIEEAAKYTSHAAGLNKGAFASGDPSPVTARGVYLSCVAAAKHAFGHGDLEGKIIALQGLGHVGMYLAEHLHAAGAQLIVSDINASSVAKARQAFSARSVAPNDIYDVEADIFAPCAMGAILNADTISRLNVKLVCGAANNQLADDAAGDALMARGILYAPDYVVNGGGIISVSTEILKITDEKWVDQKLEQLAVTTDKILTKAKAQNASPHKVADQFVDEILAQ</sequence>
<organism evidence="8 9">
    <name type="scientific">Maritalea myrionectae</name>
    <dbReference type="NCBI Taxonomy" id="454601"/>
    <lineage>
        <taxon>Bacteria</taxon>
        <taxon>Pseudomonadati</taxon>
        <taxon>Pseudomonadota</taxon>
        <taxon>Alphaproteobacteria</taxon>
        <taxon>Hyphomicrobiales</taxon>
        <taxon>Devosiaceae</taxon>
        <taxon>Maritalea</taxon>
    </lineage>
</organism>
<proteinExistence type="inferred from homology"/>
<dbReference type="InterPro" id="IPR036291">
    <property type="entry name" value="NAD(P)-bd_dom_sf"/>
</dbReference>
<dbReference type="PANTHER" id="PTHR42722">
    <property type="entry name" value="LEUCINE DEHYDROGENASE"/>
    <property type="match status" value="1"/>
</dbReference>
<evidence type="ECO:0000313" key="9">
    <source>
        <dbReference type="Proteomes" id="UP000258927"/>
    </source>
</evidence>
<dbReference type="Proteomes" id="UP000258927">
    <property type="component" value="Chromosome"/>
</dbReference>
<keyword evidence="9" id="KW-1185">Reference proteome</keyword>
<keyword evidence="3 5" id="KW-0520">NAD</keyword>
<dbReference type="STRING" id="1122213.GCA_000423365_02682"/>
<accession>A0A2R4MIM2</accession>
<dbReference type="SUPFAM" id="SSF51735">
    <property type="entry name" value="NAD(P)-binding Rossmann-fold domains"/>
    <property type="match status" value="1"/>
</dbReference>
<dbReference type="AlphaFoldDB" id="A0A2R4MIM2"/>
<evidence type="ECO:0000313" key="8">
    <source>
        <dbReference type="EMBL" id="AVX05878.1"/>
    </source>
</evidence>
<dbReference type="PANTHER" id="PTHR42722:SF1">
    <property type="entry name" value="VALINE DEHYDROGENASE"/>
    <property type="match status" value="1"/>
</dbReference>
<dbReference type="InterPro" id="IPR033524">
    <property type="entry name" value="Glu/Leu/Phe/Val_DH_AS"/>
</dbReference>
<keyword evidence="2 6" id="KW-0560">Oxidoreductase</keyword>